<keyword evidence="1" id="KW-1133">Transmembrane helix</keyword>
<sequence>MTILDLGSQSGNFVNGALYWLIHYVVWLGLGNFHIPDDYISLVLLRFDLSNQEFSVILPPEEVASVQTFIKDDSVGVFGGRLSMVGYNRENHHMCMWAMEDQNQNWIKLMSIPPLVETETYIFLIPVCLMNNGELLLTIGYRSFIDRLRRRYNGEFFLYNPEEKTFKELEIQDIEYFSGHTTYTRDSSFTTY</sequence>
<dbReference type="NCBIfam" id="TIGR01640">
    <property type="entry name" value="F_box_assoc_1"/>
    <property type="match status" value="1"/>
</dbReference>
<proteinExistence type="predicted"/>
<evidence type="ECO:0000256" key="1">
    <source>
        <dbReference type="SAM" id="Phobius"/>
    </source>
</evidence>
<feature type="transmembrane region" description="Helical" evidence="1">
    <location>
        <begin position="120"/>
        <end position="141"/>
    </location>
</feature>
<evidence type="ECO:0000259" key="2">
    <source>
        <dbReference type="Pfam" id="PF08268"/>
    </source>
</evidence>
<keyword evidence="4" id="KW-1185">Reference proteome</keyword>
<protein>
    <recommendedName>
        <fullName evidence="2">F-box associated beta-propeller type 3 domain-containing protein</fullName>
    </recommendedName>
</protein>
<dbReference type="InterPro" id="IPR017451">
    <property type="entry name" value="F-box-assoc_interact_dom"/>
</dbReference>
<dbReference type="InterPro" id="IPR011043">
    <property type="entry name" value="Gal_Oxase/kelch_b-propeller"/>
</dbReference>
<dbReference type="Pfam" id="PF08268">
    <property type="entry name" value="FBA_3"/>
    <property type="match status" value="1"/>
</dbReference>
<keyword evidence="1" id="KW-0812">Transmembrane</keyword>
<dbReference type="Proteomes" id="UP001281410">
    <property type="component" value="Unassembled WGS sequence"/>
</dbReference>
<evidence type="ECO:0000313" key="3">
    <source>
        <dbReference type="EMBL" id="KAK3187707.1"/>
    </source>
</evidence>
<evidence type="ECO:0000313" key="4">
    <source>
        <dbReference type="Proteomes" id="UP001281410"/>
    </source>
</evidence>
<gene>
    <name evidence="3" type="ORF">Dsin_027268</name>
</gene>
<organism evidence="3 4">
    <name type="scientific">Dipteronia sinensis</name>
    <dbReference type="NCBI Taxonomy" id="43782"/>
    <lineage>
        <taxon>Eukaryota</taxon>
        <taxon>Viridiplantae</taxon>
        <taxon>Streptophyta</taxon>
        <taxon>Embryophyta</taxon>
        <taxon>Tracheophyta</taxon>
        <taxon>Spermatophyta</taxon>
        <taxon>Magnoliopsida</taxon>
        <taxon>eudicotyledons</taxon>
        <taxon>Gunneridae</taxon>
        <taxon>Pentapetalae</taxon>
        <taxon>rosids</taxon>
        <taxon>malvids</taxon>
        <taxon>Sapindales</taxon>
        <taxon>Sapindaceae</taxon>
        <taxon>Hippocastanoideae</taxon>
        <taxon>Acereae</taxon>
        <taxon>Dipteronia</taxon>
    </lineage>
</organism>
<dbReference type="InterPro" id="IPR013187">
    <property type="entry name" value="F-box-assoc_dom_typ3"/>
</dbReference>
<feature type="domain" description="F-box associated beta-propeller type 3" evidence="2">
    <location>
        <begin position="34"/>
        <end position="177"/>
    </location>
</feature>
<dbReference type="AlphaFoldDB" id="A0AAE0DUF2"/>
<accession>A0AAE0DUF2</accession>
<comment type="caution">
    <text evidence="3">The sequence shown here is derived from an EMBL/GenBank/DDBJ whole genome shotgun (WGS) entry which is preliminary data.</text>
</comment>
<reference evidence="3" key="1">
    <citation type="journal article" date="2023" name="Plant J.">
        <title>Genome sequences and population genomics provide insights into the demographic history, inbreeding, and mutation load of two 'living fossil' tree species of Dipteronia.</title>
        <authorList>
            <person name="Feng Y."/>
            <person name="Comes H.P."/>
            <person name="Chen J."/>
            <person name="Zhu S."/>
            <person name="Lu R."/>
            <person name="Zhang X."/>
            <person name="Li P."/>
            <person name="Qiu J."/>
            <person name="Olsen K.M."/>
            <person name="Qiu Y."/>
        </authorList>
    </citation>
    <scope>NUCLEOTIDE SEQUENCE</scope>
    <source>
        <strain evidence="3">NBL</strain>
    </source>
</reference>
<feature type="transmembrane region" description="Helical" evidence="1">
    <location>
        <begin position="12"/>
        <end position="35"/>
    </location>
</feature>
<dbReference type="SUPFAM" id="SSF50965">
    <property type="entry name" value="Galactose oxidase, central domain"/>
    <property type="match status" value="1"/>
</dbReference>
<dbReference type="EMBL" id="JANJYJ010000009">
    <property type="protein sequence ID" value="KAK3187707.1"/>
    <property type="molecule type" value="Genomic_DNA"/>
</dbReference>
<keyword evidence="1" id="KW-0472">Membrane</keyword>
<name>A0AAE0DUF2_9ROSI</name>